<dbReference type="GO" id="GO:0016208">
    <property type="term" value="F:AMP binding"/>
    <property type="evidence" value="ECO:0007669"/>
    <property type="project" value="TreeGrafter"/>
</dbReference>
<evidence type="ECO:0000313" key="9">
    <source>
        <dbReference type="Proteomes" id="UP000015104"/>
    </source>
</evidence>
<keyword evidence="2" id="KW-0677">Repeat</keyword>
<dbReference type="GO" id="GO:0019901">
    <property type="term" value="F:protein kinase binding"/>
    <property type="evidence" value="ECO:0007669"/>
    <property type="project" value="TreeGrafter"/>
</dbReference>
<evidence type="ECO:0000256" key="1">
    <source>
        <dbReference type="ARBA" id="ARBA00006750"/>
    </source>
</evidence>
<dbReference type="PANTHER" id="PTHR13780">
    <property type="entry name" value="AMP-ACTIVATED PROTEIN KINASE, GAMMA REGULATORY SUBUNIT"/>
    <property type="match status" value="1"/>
</dbReference>
<dbReference type="SMART" id="SM00116">
    <property type="entry name" value="CBS"/>
    <property type="match status" value="4"/>
</dbReference>
<evidence type="ECO:0000256" key="4">
    <source>
        <dbReference type="ARBA" id="ARBA00025878"/>
    </source>
</evidence>
<reference evidence="9" key="1">
    <citation type="submission" date="2011-08" db="EMBL/GenBank/DDBJ databases">
        <authorList>
            <person name="Rombauts S."/>
        </authorList>
    </citation>
    <scope>NUCLEOTIDE SEQUENCE</scope>
    <source>
        <strain evidence="9">London</strain>
    </source>
</reference>
<organism evidence="8 9">
    <name type="scientific">Tetranychus urticae</name>
    <name type="common">Two-spotted spider mite</name>
    <dbReference type="NCBI Taxonomy" id="32264"/>
    <lineage>
        <taxon>Eukaryota</taxon>
        <taxon>Metazoa</taxon>
        <taxon>Ecdysozoa</taxon>
        <taxon>Arthropoda</taxon>
        <taxon>Chelicerata</taxon>
        <taxon>Arachnida</taxon>
        <taxon>Acari</taxon>
        <taxon>Acariformes</taxon>
        <taxon>Trombidiformes</taxon>
        <taxon>Prostigmata</taxon>
        <taxon>Eleutherengona</taxon>
        <taxon>Raphignathae</taxon>
        <taxon>Tetranychoidea</taxon>
        <taxon>Tetranychidae</taxon>
        <taxon>Tetranychus</taxon>
    </lineage>
</organism>
<dbReference type="STRING" id="32264.T1JRH9"/>
<sequence length="471" mass="53912">MITSSKTLNPTQKPLKSMSFRGDSHRPNDLTGTNHRHRSRSNSLDSNRLGGQLHWLRKKFGSGGVNIPAGALFRRHSTDPESRRRGTVGAQRSLDGSLDLSHHNHLYLFRDTRDSRSGSIYGSNEPICDRLDFEELEGDENLTYVKFFKFYRCYDLIPISAKLVVFDTQLLVKKAFFALVSNGVRAAPLWDSAKHQFVGMLTITDFINILRTYYKSPLVKMDELEEQKLETWRSVLKENAPSLVSIKPDASLFDCIKALIHNKVHRLPVIDPDTGNVLYIATHKRILRFLFLYYYDLPQPSYLQKPLRELKIGTYENIAVTTMNTPLITVLHQFIDRRVSALPIVDEKGRVIDIYAKFDVFNLAAEKTYNNLDIPVKKALEHRAHYFEGVVKCTLNETFHAILEKIVKAEVHRIVVVDDKDMITGMISLSDILKFLALRPVNQEVTMGFSDIDSYVLTEEFEEGSELKSET</sequence>
<dbReference type="eggNOG" id="KOG1764">
    <property type="taxonomic scope" value="Eukaryota"/>
</dbReference>
<dbReference type="CDD" id="cd04641">
    <property type="entry name" value="CBS_euAMPK_gamma-like_repeat2"/>
    <property type="match status" value="1"/>
</dbReference>
<dbReference type="HOGENOM" id="CLU_021740_6_1_1"/>
<evidence type="ECO:0000256" key="2">
    <source>
        <dbReference type="ARBA" id="ARBA00022737"/>
    </source>
</evidence>
<dbReference type="OMA" id="XVQIYEL"/>
<dbReference type="OrthoDB" id="449052at2759"/>
<evidence type="ECO:0000256" key="3">
    <source>
        <dbReference type="ARBA" id="ARBA00023122"/>
    </source>
</evidence>
<keyword evidence="9" id="KW-1185">Reference proteome</keyword>
<dbReference type="PANTHER" id="PTHR13780:SF35">
    <property type="entry name" value="LD22662P"/>
    <property type="match status" value="1"/>
</dbReference>
<evidence type="ECO:0000259" key="7">
    <source>
        <dbReference type="PROSITE" id="PS51371"/>
    </source>
</evidence>
<evidence type="ECO:0000313" key="8">
    <source>
        <dbReference type="EnsemblMetazoa" id="tetur01g06950.1"/>
    </source>
</evidence>
<dbReference type="EMBL" id="CAEY01000449">
    <property type="status" value="NOT_ANNOTATED_CDS"/>
    <property type="molecule type" value="Genomic_DNA"/>
</dbReference>
<dbReference type="GO" id="GO:0019887">
    <property type="term" value="F:protein kinase regulator activity"/>
    <property type="evidence" value="ECO:0007669"/>
    <property type="project" value="TreeGrafter"/>
</dbReference>
<dbReference type="GO" id="GO:0031588">
    <property type="term" value="C:nucleotide-activated protein kinase complex"/>
    <property type="evidence" value="ECO:0007669"/>
    <property type="project" value="TreeGrafter"/>
</dbReference>
<comment type="similarity">
    <text evidence="1">Belongs to the 5'-AMP-activated protein kinase gamma subunit family.</text>
</comment>
<dbReference type="InterPro" id="IPR050511">
    <property type="entry name" value="AMPK_gamma/SDS23_families"/>
</dbReference>
<dbReference type="GO" id="GO:0005737">
    <property type="term" value="C:cytoplasm"/>
    <property type="evidence" value="ECO:0007669"/>
    <property type="project" value="TreeGrafter"/>
</dbReference>
<protein>
    <recommendedName>
        <fullName evidence="7">CBS domain-containing protein</fullName>
    </recommendedName>
</protein>
<dbReference type="SUPFAM" id="SSF54631">
    <property type="entry name" value="CBS-domain pair"/>
    <property type="match status" value="2"/>
</dbReference>
<proteinExistence type="inferred from homology"/>
<gene>
    <name evidence="8" type="primary">107360918</name>
</gene>
<dbReference type="Pfam" id="PF00571">
    <property type="entry name" value="CBS"/>
    <property type="match status" value="3"/>
</dbReference>
<dbReference type="Proteomes" id="UP000015104">
    <property type="component" value="Unassembled WGS sequence"/>
</dbReference>
<keyword evidence="3 5" id="KW-0129">CBS domain</keyword>
<dbReference type="InterPro" id="IPR000644">
    <property type="entry name" value="CBS_dom"/>
</dbReference>
<feature type="domain" description="CBS" evidence="7">
    <location>
        <begin position="312"/>
        <end position="374"/>
    </location>
</feature>
<feature type="domain" description="CBS" evidence="7">
    <location>
        <begin position="239"/>
        <end position="297"/>
    </location>
</feature>
<reference evidence="8" key="2">
    <citation type="submission" date="2015-06" db="UniProtKB">
        <authorList>
            <consortium name="EnsemblMetazoa"/>
        </authorList>
    </citation>
    <scope>IDENTIFICATION</scope>
</reference>
<dbReference type="CDD" id="cd04618">
    <property type="entry name" value="CBS_euAMPK_gamma-like_repeat1"/>
    <property type="match status" value="1"/>
</dbReference>
<feature type="compositionally biased region" description="Polar residues" evidence="6">
    <location>
        <begin position="1"/>
        <end position="14"/>
    </location>
</feature>
<comment type="subunit">
    <text evidence="4">AMPK is a heterotrimer of an alpha catalytic subunit (PRKAA1 or PRKAA2), a beta (PRKAB1 or PRKAB2) and a gamma non-catalytic subunits (PRKAG1, PRKAG2 or PRKAG3). Interacts with FNIP1 and FNIP2.</text>
</comment>
<evidence type="ECO:0000256" key="5">
    <source>
        <dbReference type="PROSITE-ProRule" id="PRU00703"/>
    </source>
</evidence>
<dbReference type="InterPro" id="IPR046342">
    <property type="entry name" value="CBS_dom_sf"/>
</dbReference>
<dbReference type="PROSITE" id="PS51371">
    <property type="entry name" value="CBS"/>
    <property type="match status" value="4"/>
</dbReference>
<feature type="region of interest" description="Disordered" evidence="6">
    <location>
        <begin position="72"/>
        <end position="95"/>
    </location>
</feature>
<feature type="domain" description="CBS" evidence="7">
    <location>
        <begin position="159"/>
        <end position="218"/>
    </location>
</feature>
<dbReference type="Gene3D" id="3.10.580.10">
    <property type="entry name" value="CBS-domain"/>
    <property type="match status" value="2"/>
</dbReference>
<dbReference type="AlphaFoldDB" id="T1JRH9"/>
<name>T1JRH9_TETUR</name>
<feature type="domain" description="CBS" evidence="7">
    <location>
        <begin position="386"/>
        <end position="444"/>
    </location>
</feature>
<dbReference type="GO" id="GO:0005634">
    <property type="term" value="C:nucleus"/>
    <property type="evidence" value="ECO:0007669"/>
    <property type="project" value="TreeGrafter"/>
</dbReference>
<accession>T1JRH9</accession>
<feature type="region of interest" description="Disordered" evidence="6">
    <location>
        <begin position="1"/>
        <end position="48"/>
    </location>
</feature>
<dbReference type="EnsemblMetazoa" id="tetur01g06950.1">
    <property type="protein sequence ID" value="tetur01g06950.1"/>
    <property type="gene ID" value="tetur01g06950"/>
</dbReference>
<evidence type="ECO:0000256" key="6">
    <source>
        <dbReference type="SAM" id="MobiDB-lite"/>
    </source>
</evidence>